<evidence type="ECO:0000313" key="3">
    <source>
        <dbReference type="EMBL" id="SDC56237.1"/>
    </source>
</evidence>
<dbReference type="EMBL" id="FMYU01000006">
    <property type="protein sequence ID" value="SDC56237.1"/>
    <property type="molecule type" value="Genomic_DNA"/>
</dbReference>
<organism evidence="3 4">
    <name type="scientific">Desulfurella multipotens</name>
    <dbReference type="NCBI Taxonomy" id="79269"/>
    <lineage>
        <taxon>Bacteria</taxon>
        <taxon>Pseudomonadati</taxon>
        <taxon>Campylobacterota</taxon>
        <taxon>Desulfurellia</taxon>
        <taxon>Desulfurellales</taxon>
        <taxon>Desulfurellaceae</taxon>
        <taxon>Desulfurella</taxon>
    </lineage>
</organism>
<dbReference type="SUPFAM" id="SSF52518">
    <property type="entry name" value="Thiamin diphosphate-binding fold (THDP-binding)"/>
    <property type="match status" value="1"/>
</dbReference>
<dbReference type="GO" id="GO:0006979">
    <property type="term" value="P:response to oxidative stress"/>
    <property type="evidence" value="ECO:0007669"/>
    <property type="project" value="TreeGrafter"/>
</dbReference>
<dbReference type="InterPro" id="IPR009014">
    <property type="entry name" value="Transketo_C/PFOR_II"/>
</dbReference>
<dbReference type="PANTHER" id="PTHR32154:SF20">
    <property type="entry name" value="2-OXOGLUTARATE OXIDOREDUCTASE SUBUNIT KORA"/>
    <property type="match status" value="1"/>
</dbReference>
<sequence>MSPSTDVAIFLAHQMDKFDIVVEQFEDEISAVNAAIGAWFGGVRAFVTTSGGGYALMEEGVSLAGMTETPLVVHLAQRPSPATGLPTRTSQSDLNLVLYSSHGDFPRAIFSPRNLEDAFFVTQKAFDIADKYQCVSYILTDQYFMSMMYNIDSTQLEFLEPKNYIIQTPQDYKRYELTQNGISKRGIPGFGDGIIVANGNEHDEYGDITEDETLSKLMLEKRMRKIDGIKSESLKPMYIGPQIFKNLVVCYGSLYENTKEALELLKRDDTGLLCYSQLYPLNDDGLNYLKKAQKLIFVEQNFSGQFANLIWKEYGIKVDKLINKYTGRQFFVEELKEKLEMALEVK</sequence>
<dbReference type="Gene3D" id="3.40.50.970">
    <property type="match status" value="1"/>
</dbReference>
<dbReference type="InterPro" id="IPR050722">
    <property type="entry name" value="Pyruvate:ferred/Flavod_OxRd"/>
</dbReference>
<dbReference type="Gene3D" id="3.40.50.920">
    <property type="match status" value="1"/>
</dbReference>
<keyword evidence="4" id="KW-1185">Reference proteome</keyword>
<dbReference type="Proteomes" id="UP000199411">
    <property type="component" value="Unassembled WGS sequence"/>
</dbReference>
<evidence type="ECO:0000259" key="2">
    <source>
        <dbReference type="Pfam" id="PF01855"/>
    </source>
</evidence>
<reference evidence="4" key="1">
    <citation type="submission" date="2016-10" db="EMBL/GenBank/DDBJ databases">
        <authorList>
            <person name="Varghese N."/>
            <person name="Submissions S."/>
        </authorList>
    </citation>
    <scope>NUCLEOTIDE SEQUENCE [LARGE SCALE GENOMIC DNA]</scope>
    <source>
        <strain evidence="4">DSM 8415</strain>
    </source>
</reference>
<accession>A0A1G6MLX9</accession>
<dbReference type="PANTHER" id="PTHR32154">
    <property type="entry name" value="PYRUVATE-FLAVODOXIN OXIDOREDUCTASE-RELATED"/>
    <property type="match status" value="1"/>
</dbReference>
<feature type="domain" description="Pyruvate flavodoxin/ferredoxin oxidoreductase pyrimidine binding" evidence="2">
    <location>
        <begin position="1"/>
        <end position="212"/>
    </location>
</feature>
<dbReference type="OrthoDB" id="9794954at2"/>
<keyword evidence="1" id="KW-0560">Oxidoreductase</keyword>
<name>A0A1G6MLX9_9BACT</name>
<proteinExistence type="predicted"/>
<dbReference type="GO" id="GO:0016491">
    <property type="term" value="F:oxidoreductase activity"/>
    <property type="evidence" value="ECO:0007669"/>
    <property type="project" value="UniProtKB-KW"/>
</dbReference>
<dbReference type="SUPFAM" id="SSF52922">
    <property type="entry name" value="TK C-terminal domain-like"/>
    <property type="match status" value="1"/>
</dbReference>
<dbReference type="Pfam" id="PF01855">
    <property type="entry name" value="POR_N"/>
    <property type="match status" value="1"/>
</dbReference>
<gene>
    <name evidence="3" type="ORF">SAMN05660835_01026</name>
</gene>
<dbReference type="InterPro" id="IPR002880">
    <property type="entry name" value="Pyrv_Fd/Flavodoxin_OxRdtase_N"/>
</dbReference>
<dbReference type="InterPro" id="IPR029061">
    <property type="entry name" value="THDP-binding"/>
</dbReference>
<evidence type="ECO:0000256" key="1">
    <source>
        <dbReference type="ARBA" id="ARBA00023002"/>
    </source>
</evidence>
<evidence type="ECO:0000313" key="4">
    <source>
        <dbReference type="Proteomes" id="UP000199411"/>
    </source>
</evidence>
<protein>
    <submittedName>
        <fullName evidence="3">2-oxoglutarate ferredoxin oxidoreductase subunit alpha</fullName>
    </submittedName>
</protein>
<dbReference type="AlphaFoldDB" id="A0A1G6MLX9"/>
<dbReference type="CDD" id="cd07034">
    <property type="entry name" value="TPP_PYR_PFOR_IOR-alpha_like"/>
    <property type="match status" value="1"/>
</dbReference>